<keyword evidence="2" id="KW-0472">Membrane</keyword>
<evidence type="ECO:0000256" key="2">
    <source>
        <dbReference type="SAM" id="Phobius"/>
    </source>
</evidence>
<keyword evidence="2" id="KW-0812">Transmembrane</keyword>
<feature type="transmembrane region" description="Helical" evidence="2">
    <location>
        <begin position="64"/>
        <end position="82"/>
    </location>
</feature>
<evidence type="ECO:0000313" key="3">
    <source>
        <dbReference type="EMBL" id="EUK17990.1"/>
    </source>
</evidence>
<dbReference type="STRING" id="1208583.COMX_08355"/>
<proteinExistence type="predicted"/>
<evidence type="ECO:0000256" key="1">
    <source>
        <dbReference type="SAM" id="MobiDB-lite"/>
    </source>
</evidence>
<feature type="compositionally biased region" description="Basic and acidic residues" evidence="1">
    <location>
        <begin position="11"/>
        <end position="21"/>
    </location>
</feature>
<dbReference type="Pfam" id="PF09527">
    <property type="entry name" value="ATPase_gene1"/>
    <property type="match status" value="1"/>
</dbReference>
<keyword evidence="2" id="KW-1133">Transmembrane helix</keyword>
<dbReference type="RefSeq" id="WP_235176838.1">
    <property type="nucleotide sequence ID" value="NZ_ATSX01000002.1"/>
</dbReference>
<feature type="transmembrane region" description="Helical" evidence="2">
    <location>
        <begin position="88"/>
        <end position="108"/>
    </location>
</feature>
<dbReference type="EMBL" id="ATSX01000002">
    <property type="protein sequence ID" value="EUK17990.1"/>
    <property type="molecule type" value="Genomic_DNA"/>
</dbReference>
<sequence length="116" mass="13088">MYGSDEEEGVSLEKDAKKKQLDSFDKKLQDFESRLNPSKKQDHSQLTGGDNDLWKFVLRSGVELFSAFLVGVMVGYGLDYWLLTRPLFIIIFSALGMGAGVLNVWRIVKPGDIRSE</sequence>
<dbReference type="InterPro" id="IPR032820">
    <property type="entry name" value="ATPase_put"/>
</dbReference>
<gene>
    <name evidence="3" type="ORF">COMX_08355</name>
</gene>
<reference evidence="3 4" key="1">
    <citation type="journal article" date="2014" name="Genome Announc.">
        <title>Draft Genome Sequence of Commensalibacter papalotli MX01, a Symbiont Identified from the Guts of Overwintering Monarch Butterflies.</title>
        <authorList>
            <person name="Servin-Garciduenas L.E."/>
            <person name="Sanchez-Quinto A."/>
            <person name="Martinez-Romero E."/>
        </authorList>
    </citation>
    <scope>NUCLEOTIDE SEQUENCE [LARGE SCALE GENOMIC DNA]</scope>
    <source>
        <strain evidence="4">MX-MONARCH01</strain>
    </source>
</reference>
<protein>
    <submittedName>
        <fullName evidence="3">ATP synthase protein I</fullName>
    </submittedName>
</protein>
<organism evidence="3 4">
    <name type="scientific">Commensalibacter papalotli</name>
    <name type="common">ex Servin-Garciduenas et al. 2014</name>
    <dbReference type="NCBI Taxonomy" id="1208583"/>
    <lineage>
        <taxon>Bacteria</taxon>
        <taxon>Pseudomonadati</taxon>
        <taxon>Pseudomonadota</taxon>
        <taxon>Alphaproteobacteria</taxon>
        <taxon>Acetobacterales</taxon>
        <taxon>Acetobacteraceae</taxon>
    </lineage>
</organism>
<comment type="caution">
    <text evidence="3">The sequence shown here is derived from an EMBL/GenBank/DDBJ whole genome shotgun (WGS) entry which is preliminary data.</text>
</comment>
<feature type="region of interest" description="Disordered" evidence="1">
    <location>
        <begin position="1"/>
        <end position="21"/>
    </location>
</feature>
<feature type="compositionally biased region" description="Acidic residues" evidence="1">
    <location>
        <begin position="1"/>
        <end position="10"/>
    </location>
</feature>
<evidence type="ECO:0000313" key="4">
    <source>
        <dbReference type="Proteomes" id="UP000019250"/>
    </source>
</evidence>
<dbReference type="eggNOG" id="COG5336">
    <property type="taxonomic scope" value="Bacteria"/>
</dbReference>
<keyword evidence="4" id="KW-1185">Reference proteome</keyword>
<dbReference type="Proteomes" id="UP000019250">
    <property type="component" value="Unassembled WGS sequence"/>
</dbReference>
<dbReference type="AlphaFoldDB" id="W7DST3"/>
<name>W7DST3_9PROT</name>
<accession>W7DST3</accession>